<dbReference type="EMBL" id="BMAU01021370">
    <property type="protein sequence ID" value="GFY24777.1"/>
    <property type="molecule type" value="Genomic_DNA"/>
</dbReference>
<dbReference type="Proteomes" id="UP000887159">
    <property type="component" value="Unassembled WGS sequence"/>
</dbReference>
<comment type="caution">
    <text evidence="1">The sequence shown here is derived from an EMBL/GenBank/DDBJ whole genome shotgun (WGS) entry which is preliminary data.</text>
</comment>
<reference evidence="1" key="1">
    <citation type="submission" date="2020-08" db="EMBL/GenBank/DDBJ databases">
        <title>Multicomponent nature underlies the extraordinary mechanical properties of spider dragline silk.</title>
        <authorList>
            <person name="Kono N."/>
            <person name="Nakamura H."/>
            <person name="Mori M."/>
            <person name="Yoshida Y."/>
            <person name="Ohtoshi R."/>
            <person name="Malay A.D."/>
            <person name="Moran D.A.P."/>
            <person name="Tomita M."/>
            <person name="Numata K."/>
            <person name="Arakawa K."/>
        </authorList>
    </citation>
    <scope>NUCLEOTIDE SEQUENCE</scope>
</reference>
<dbReference type="AlphaFoldDB" id="A0A8X6VYK0"/>
<sequence>MFGVVGSVSGRDSFGLGVRSKGGYLHVLFSARVQALTFRGFVLDSVLRRSGLFEWPNIIPVHSLRKTENCKPHVNWQKWVRLYYYVMNAVCGIRPDTINNHSTHLVEMRSSVEQVEKSIVAVVFLLIDLRKFSLSALSASLET</sequence>
<gene>
    <name evidence="1" type="ORF">TNCV_2689681</name>
</gene>
<protein>
    <submittedName>
        <fullName evidence="1">Uncharacterized protein</fullName>
    </submittedName>
</protein>
<organism evidence="1 2">
    <name type="scientific">Trichonephila clavipes</name>
    <name type="common">Golden silk orbweaver</name>
    <name type="synonym">Nephila clavipes</name>
    <dbReference type="NCBI Taxonomy" id="2585209"/>
    <lineage>
        <taxon>Eukaryota</taxon>
        <taxon>Metazoa</taxon>
        <taxon>Ecdysozoa</taxon>
        <taxon>Arthropoda</taxon>
        <taxon>Chelicerata</taxon>
        <taxon>Arachnida</taxon>
        <taxon>Araneae</taxon>
        <taxon>Araneomorphae</taxon>
        <taxon>Entelegynae</taxon>
        <taxon>Araneoidea</taxon>
        <taxon>Nephilidae</taxon>
        <taxon>Trichonephila</taxon>
    </lineage>
</organism>
<accession>A0A8X6VYK0</accession>
<name>A0A8X6VYK0_TRICX</name>
<evidence type="ECO:0000313" key="2">
    <source>
        <dbReference type="Proteomes" id="UP000887159"/>
    </source>
</evidence>
<keyword evidence="2" id="KW-1185">Reference proteome</keyword>
<proteinExistence type="predicted"/>
<evidence type="ECO:0000313" key="1">
    <source>
        <dbReference type="EMBL" id="GFY24777.1"/>
    </source>
</evidence>